<proteinExistence type="predicted"/>
<organism evidence="1 2">
    <name type="scientific">Sphingomonas hankyongi</name>
    <dbReference type="NCBI Taxonomy" id="2908209"/>
    <lineage>
        <taxon>Bacteria</taxon>
        <taxon>Pseudomonadati</taxon>
        <taxon>Pseudomonadota</taxon>
        <taxon>Alphaproteobacteria</taxon>
        <taxon>Sphingomonadales</taxon>
        <taxon>Sphingomonadaceae</taxon>
        <taxon>Sphingomonas</taxon>
    </lineage>
</organism>
<dbReference type="RefSeq" id="WP_249830793.1">
    <property type="nucleotide sequence ID" value="NZ_JAMGBE010000001.1"/>
</dbReference>
<gene>
    <name evidence="1" type="ORF">LZ538_04540</name>
</gene>
<sequence length="207" mass="22155">MDRVQLTSWALLRGQNGALGPSSLGSVGNLGGSQAGARLSYNFTRQIAATLRTTSDVGRATGEVAAGVRVQPLQSLPVWFTLERRQALSRLGGRNAFALFVEGGIWQRPLPLEFALDAYLQGGVVDFRNRYLFVDGGAAVSRPVYRQFSAGFGVWGGAQPGVYRVDAGPRISMQVRPNVRVHLDWRQRLAGNAAPGSGPAVTLAGDF</sequence>
<evidence type="ECO:0008006" key="3">
    <source>
        <dbReference type="Google" id="ProtNLM"/>
    </source>
</evidence>
<comment type="caution">
    <text evidence="1">The sequence shown here is derived from an EMBL/GenBank/DDBJ whole genome shotgun (WGS) entry which is preliminary data.</text>
</comment>
<evidence type="ECO:0000313" key="2">
    <source>
        <dbReference type="Proteomes" id="UP001165342"/>
    </source>
</evidence>
<dbReference type="Proteomes" id="UP001165342">
    <property type="component" value="Unassembled WGS sequence"/>
</dbReference>
<keyword evidence="2" id="KW-1185">Reference proteome</keyword>
<reference evidence="1" key="1">
    <citation type="submission" date="2022-05" db="EMBL/GenBank/DDBJ databases">
        <authorList>
            <person name="Jo J.-H."/>
            <person name="Im W.-T."/>
        </authorList>
    </citation>
    <scope>NUCLEOTIDE SEQUENCE</scope>
    <source>
        <strain evidence="1">SE220</strain>
    </source>
</reference>
<name>A0ABT0S0E4_9SPHN</name>
<accession>A0ABT0S0E4</accession>
<dbReference type="EMBL" id="JAMGBE010000001">
    <property type="protein sequence ID" value="MCL6729325.1"/>
    <property type="molecule type" value="Genomic_DNA"/>
</dbReference>
<protein>
    <recommendedName>
        <fullName evidence="3">Bacterial surface antigen (D15) domain-containing protein</fullName>
    </recommendedName>
</protein>
<evidence type="ECO:0000313" key="1">
    <source>
        <dbReference type="EMBL" id="MCL6729325.1"/>
    </source>
</evidence>